<evidence type="ECO:0000259" key="2">
    <source>
        <dbReference type="Pfam" id="PF03914"/>
    </source>
</evidence>
<dbReference type="InterPro" id="IPR005612">
    <property type="entry name" value="CCAAT-binding_factor"/>
</dbReference>
<reference evidence="3" key="1">
    <citation type="journal article" date="2019" name="bioRxiv">
        <title>The Genome of the Zebra Mussel, Dreissena polymorpha: A Resource for Invasive Species Research.</title>
        <authorList>
            <person name="McCartney M.A."/>
            <person name="Auch B."/>
            <person name="Kono T."/>
            <person name="Mallez S."/>
            <person name="Zhang Y."/>
            <person name="Obille A."/>
            <person name="Becker A."/>
            <person name="Abrahante J.E."/>
            <person name="Garbe J."/>
            <person name="Badalamenti J.P."/>
            <person name="Herman A."/>
            <person name="Mangelson H."/>
            <person name="Liachko I."/>
            <person name="Sullivan S."/>
            <person name="Sone E.D."/>
            <person name="Koren S."/>
            <person name="Silverstein K.A.T."/>
            <person name="Beckman K.B."/>
            <person name="Gohl D.M."/>
        </authorList>
    </citation>
    <scope>NUCLEOTIDE SEQUENCE</scope>
    <source>
        <strain evidence="3">Duluth1</strain>
        <tissue evidence="3">Whole animal</tissue>
    </source>
</reference>
<evidence type="ECO:0000256" key="1">
    <source>
        <dbReference type="ARBA" id="ARBA00007797"/>
    </source>
</evidence>
<evidence type="ECO:0000313" key="3">
    <source>
        <dbReference type="EMBL" id="KAH3846897.1"/>
    </source>
</evidence>
<dbReference type="Pfam" id="PF03914">
    <property type="entry name" value="CBF"/>
    <property type="match status" value="1"/>
</dbReference>
<protein>
    <recommendedName>
        <fullName evidence="2">CCAAT-binding factor domain-containing protein</fullName>
    </recommendedName>
</protein>
<reference evidence="3" key="2">
    <citation type="submission" date="2020-11" db="EMBL/GenBank/DDBJ databases">
        <authorList>
            <person name="McCartney M.A."/>
            <person name="Auch B."/>
            <person name="Kono T."/>
            <person name="Mallez S."/>
            <person name="Becker A."/>
            <person name="Gohl D.M."/>
            <person name="Silverstein K.A.T."/>
            <person name="Koren S."/>
            <person name="Bechman K.B."/>
            <person name="Herman A."/>
            <person name="Abrahante J.E."/>
            <person name="Garbe J."/>
        </authorList>
    </citation>
    <scope>NUCLEOTIDE SEQUENCE</scope>
    <source>
        <strain evidence="3">Duluth1</strain>
        <tissue evidence="3">Whole animal</tissue>
    </source>
</reference>
<dbReference type="AlphaFoldDB" id="A0A9D4KXC9"/>
<sequence>MDYDPYHRNPAYCHAENACMWELQGLAAHFHPTVALFARQILQVSSLAGPIFEPRSGKTGLNACV</sequence>
<dbReference type="Proteomes" id="UP000828390">
    <property type="component" value="Unassembled WGS sequence"/>
</dbReference>
<keyword evidence="4" id="KW-1185">Reference proteome</keyword>
<proteinExistence type="inferred from homology"/>
<dbReference type="InterPro" id="IPR040155">
    <property type="entry name" value="CEBPZ/Mak21-like"/>
</dbReference>
<evidence type="ECO:0000313" key="4">
    <source>
        <dbReference type="Proteomes" id="UP000828390"/>
    </source>
</evidence>
<name>A0A9D4KXC9_DREPO</name>
<comment type="caution">
    <text evidence="3">The sequence shown here is derived from an EMBL/GenBank/DDBJ whole genome shotgun (WGS) entry which is preliminary data.</text>
</comment>
<organism evidence="3 4">
    <name type="scientific">Dreissena polymorpha</name>
    <name type="common">Zebra mussel</name>
    <name type="synonym">Mytilus polymorpha</name>
    <dbReference type="NCBI Taxonomy" id="45954"/>
    <lineage>
        <taxon>Eukaryota</taxon>
        <taxon>Metazoa</taxon>
        <taxon>Spiralia</taxon>
        <taxon>Lophotrochozoa</taxon>
        <taxon>Mollusca</taxon>
        <taxon>Bivalvia</taxon>
        <taxon>Autobranchia</taxon>
        <taxon>Heteroconchia</taxon>
        <taxon>Euheterodonta</taxon>
        <taxon>Imparidentia</taxon>
        <taxon>Neoheterodontei</taxon>
        <taxon>Myida</taxon>
        <taxon>Dreissenoidea</taxon>
        <taxon>Dreissenidae</taxon>
        <taxon>Dreissena</taxon>
    </lineage>
</organism>
<dbReference type="PANTHER" id="PTHR12048:SF0">
    <property type="entry name" value="CCAAT_ENHANCER-BINDING PROTEIN ZETA"/>
    <property type="match status" value="1"/>
</dbReference>
<dbReference type="GO" id="GO:0005634">
    <property type="term" value="C:nucleus"/>
    <property type="evidence" value="ECO:0007669"/>
    <property type="project" value="TreeGrafter"/>
</dbReference>
<feature type="domain" description="CCAAT-binding factor" evidence="2">
    <location>
        <begin position="2"/>
        <end position="38"/>
    </location>
</feature>
<gene>
    <name evidence="3" type="ORF">DPMN_089204</name>
</gene>
<accession>A0A9D4KXC9</accession>
<dbReference type="PANTHER" id="PTHR12048">
    <property type="entry name" value="CCAAT-BINDING FACTOR-RELATED"/>
    <property type="match status" value="1"/>
</dbReference>
<dbReference type="EMBL" id="JAIWYP010000003">
    <property type="protein sequence ID" value="KAH3846897.1"/>
    <property type="molecule type" value="Genomic_DNA"/>
</dbReference>
<comment type="similarity">
    <text evidence="1">Belongs to the CBF/MAK21 family.</text>
</comment>